<dbReference type="PANTHER" id="PTHR32432">
    <property type="entry name" value="CELL DIVISION PROTEIN FTSA-RELATED"/>
    <property type="match status" value="1"/>
</dbReference>
<dbReference type="Pfam" id="PF11104">
    <property type="entry name" value="PilM_2"/>
    <property type="match status" value="1"/>
</dbReference>
<comment type="caution">
    <text evidence="1">The sequence shown here is derived from an EMBL/GenBank/DDBJ whole genome shotgun (WGS) entry which is preliminary data.</text>
</comment>
<sequence>MRSSRHRVHFIINDHYIRFVESDKRHSFLSYRQKCLPPGVIEEGRIKDIEVFGMILDEIVEEGKLKGSKITMCVPDPFMIVRTVSVPLEIMEDELKGYLYMQLGETIHLPFDDPIIEPVFLGGKGGQNEVLLIATKESVIREYTDVFEASSLKPVVADLSILSLYRFYYHIGQADKKEHLLMVQLGMDTLQLSVFHDHYPSIVRHSKLSLVQDELELKRGRSGQEFYILNVEQNRLDGQARDINTEIERFMNFYRFNLTKGSNQITKLILFGDHPYMDEYAGTISDSFELQVQALTQPLFQIKKGINIPHVFNDCIGLALK</sequence>
<dbReference type="InterPro" id="IPR005883">
    <property type="entry name" value="PilM"/>
</dbReference>
<dbReference type="AlphaFoldDB" id="A0A2V2ZID7"/>
<dbReference type="PANTHER" id="PTHR32432:SF3">
    <property type="entry name" value="ETHANOLAMINE UTILIZATION PROTEIN EUTJ"/>
    <property type="match status" value="1"/>
</dbReference>
<dbReference type="InterPro" id="IPR050696">
    <property type="entry name" value="FtsA/MreB"/>
</dbReference>
<dbReference type="EMBL" id="QGTW01000019">
    <property type="protein sequence ID" value="PWW19648.1"/>
    <property type="molecule type" value="Genomic_DNA"/>
</dbReference>
<accession>A0A2V2ZID7</accession>
<reference evidence="1 2" key="1">
    <citation type="submission" date="2018-05" db="EMBL/GenBank/DDBJ databases">
        <title>Freshwater and sediment microbial communities from various areas in North America, analyzing microbe dynamics in response to fracking.</title>
        <authorList>
            <person name="Lamendella R."/>
        </authorList>
    </citation>
    <scope>NUCLEOTIDE SEQUENCE [LARGE SCALE GENOMIC DNA]</scope>
    <source>
        <strain evidence="1 2">15_TX</strain>
    </source>
</reference>
<protein>
    <submittedName>
        <fullName evidence="1">Type IV pilus assembly protein PilM</fullName>
    </submittedName>
</protein>
<dbReference type="Proteomes" id="UP000247150">
    <property type="component" value="Unassembled WGS sequence"/>
</dbReference>
<dbReference type="Gene3D" id="3.30.1490.300">
    <property type="match status" value="1"/>
</dbReference>
<gene>
    <name evidence="1" type="ORF">DFO73_11930</name>
</gene>
<dbReference type="Gene3D" id="3.30.420.40">
    <property type="match status" value="2"/>
</dbReference>
<evidence type="ECO:0000313" key="1">
    <source>
        <dbReference type="EMBL" id="PWW19648.1"/>
    </source>
</evidence>
<organism evidence="1 2">
    <name type="scientific">Cytobacillus oceanisediminis</name>
    <dbReference type="NCBI Taxonomy" id="665099"/>
    <lineage>
        <taxon>Bacteria</taxon>
        <taxon>Bacillati</taxon>
        <taxon>Bacillota</taxon>
        <taxon>Bacilli</taxon>
        <taxon>Bacillales</taxon>
        <taxon>Bacillaceae</taxon>
        <taxon>Cytobacillus</taxon>
    </lineage>
</organism>
<proteinExistence type="predicted"/>
<evidence type="ECO:0000313" key="2">
    <source>
        <dbReference type="Proteomes" id="UP000247150"/>
    </source>
</evidence>
<name>A0A2V2ZID7_9BACI</name>